<dbReference type="Proteomes" id="UP000037510">
    <property type="component" value="Unassembled WGS sequence"/>
</dbReference>
<comment type="subcellular location">
    <subcellularLocation>
        <location evidence="1 9">Nucleus</location>
        <location evidence="1 9">Nuclear pore complex</location>
    </subcellularLocation>
</comment>
<keyword evidence="3 9" id="KW-0813">Transport</keyword>
<comment type="similarity">
    <text evidence="2 9">Belongs to the nucleoporin Nup85 family.</text>
</comment>
<keyword evidence="4 9" id="KW-0509">mRNA transport</keyword>
<dbReference type="InterPro" id="IPR011502">
    <property type="entry name" value="Nucleoporin_Nup85"/>
</dbReference>
<comment type="caution">
    <text evidence="10">The sequence shown here is derived from an EMBL/GenBank/DDBJ whole genome shotgun (WGS) entry which is preliminary data.</text>
</comment>
<evidence type="ECO:0000313" key="11">
    <source>
        <dbReference type="Proteomes" id="UP000037510"/>
    </source>
</evidence>
<protein>
    <recommendedName>
        <fullName evidence="9">Nuclear pore complex protein Nup85</fullName>
    </recommendedName>
</protein>
<evidence type="ECO:0000256" key="4">
    <source>
        <dbReference type="ARBA" id="ARBA00022816"/>
    </source>
</evidence>
<keyword evidence="8 9" id="KW-0539">Nucleus</keyword>
<organism evidence="10 11">
    <name type="scientific">Operophtera brumata</name>
    <name type="common">Winter moth</name>
    <name type="synonym">Phalaena brumata</name>
    <dbReference type="NCBI Taxonomy" id="104452"/>
    <lineage>
        <taxon>Eukaryota</taxon>
        <taxon>Metazoa</taxon>
        <taxon>Ecdysozoa</taxon>
        <taxon>Arthropoda</taxon>
        <taxon>Hexapoda</taxon>
        <taxon>Insecta</taxon>
        <taxon>Pterygota</taxon>
        <taxon>Neoptera</taxon>
        <taxon>Endopterygota</taxon>
        <taxon>Lepidoptera</taxon>
        <taxon>Glossata</taxon>
        <taxon>Ditrysia</taxon>
        <taxon>Geometroidea</taxon>
        <taxon>Geometridae</taxon>
        <taxon>Larentiinae</taxon>
        <taxon>Operophtera</taxon>
    </lineage>
</organism>
<sequence length="431" mass="48971">MNELETRSFAKTFNLPEKCLENRIGCTWGRGNQFTIYPRSQTVSQAPLTTENKLLSIHREILLFHPILRRLVNESNGTFLAIQKAAEAAKSSDNHVEFLKLSRQYRSIIRVCIESLQEASQKTTDGIEKNNLLAYVTIFYSIECIWHLCEILHVDNIPGDIVLPFLLEWVRFHFPCHEQTAARLLEACERGSEDHEDYWDTVIGMIVQGRVYGSISTGEFTVTWKHWQAECRAKLISRVFTTQPQLELILKRVTCTSVTNRLRESLILDYGCLLTEHNSLWPVGLSYLVICGGEGQRRAELMLERLPLHSEAKAMRVLCEARKHGLLGVVKYCDFHRLYKNREFKKAADLLVSLITSKIAPDYFWDTLLLDALPLLECDSVVLSAAGTCAVMQCLERRSAALQADSAALLRLALARNLARAALAETMDTPE</sequence>
<dbReference type="GO" id="GO:0006406">
    <property type="term" value="P:mRNA export from nucleus"/>
    <property type="evidence" value="ECO:0007669"/>
    <property type="project" value="TreeGrafter"/>
</dbReference>
<dbReference type="Pfam" id="PF07575">
    <property type="entry name" value="Nucleopor_Nup85"/>
    <property type="match status" value="2"/>
</dbReference>
<evidence type="ECO:0000313" key="10">
    <source>
        <dbReference type="EMBL" id="KOB75200.1"/>
    </source>
</evidence>
<dbReference type="PANTHER" id="PTHR13373">
    <property type="entry name" value="FROUNT PROTEIN-RELATED"/>
    <property type="match status" value="1"/>
</dbReference>
<dbReference type="GO" id="GO:0031965">
    <property type="term" value="C:nuclear membrane"/>
    <property type="evidence" value="ECO:0007669"/>
    <property type="project" value="UniProtKB-UniRule"/>
</dbReference>
<proteinExistence type="inferred from homology"/>
<reference evidence="10 11" key="1">
    <citation type="journal article" date="2015" name="Genome Biol. Evol.">
        <title>The genome of winter moth (Operophtera brumata) provides a genomic perspective on sexual dimorphism and phenology.</title>
        <authorList>
            <person name="Derks M.F."/>
            <person name="Smit S."/>
            <person name="Salis L."/>
            <person name="Schijlen E."/>
            <person name="Bossers A."/>
            <person name="Mateman C."/>
            <person name="Pijl A.S."/>
            <person name="de Ridder D."/>
            <person name="Groenen M.A."/>
            <person name="Visser M.E."/>
            <person name="Megens H.J."/>
        </authorList>
    </citation>
    <scope>NUCLEOTIDE SEQUENCE [LARGE SCALE GENOMIC DNA]</scope>
    <source>
        <strain evidence="10">WM2013NL</strain>
        <tissue evidence="10">Head and thorax</tissue>
    </source>
</reference>
<dbReference type="PANTHER" id="PTHR13373:SF21">
    <property type="entry name" value="NUCLEAR PORE COMPLEX PROTEIN NUP85"/>
    <property type="match status" value="1"/>
</dbReference>
<evidence type="ECO:0000256" key="6">
    <source>
        <dbReference type="ARBA" id="ARBA00023010"/>
    </source>
</evidence>
<dbReference type="GO" id="GO:0006606">
    <property type="term" value="P:protein import into nucleus"/>
    <property type="evidence" value="ECO:0007669"/>
    <property type="project" value="TreeGrafter"/>
</dbReference>
<dbReference type="EMBL" id="JTDY01000984">
    <property type="protein sequence ID" value="KOB75200.1"/>
    <property type="molecule type" value="Genomic_DNA"/>
</dbReference>
<keyword evidence="7 9" id="KW-0906">Nuclear pore complex</keyword>
<evidence type="ECO:0000256" key="3">
    <source>
        <dbReference type="ARBA" id="ARBA00022448"/>
    </source>
</evidence>
<evidence type="ECO:0000256" key="2">
    <source>
        <dbReference type="ARBA" id="ARBA00005573"/>
    </source>
</evidence>
<evidence type="ECO:0000256" key="7">
    <source>
        <dbReference type="ARBA" id="ARBA00023132"/>
    </source>
</evidence>
<evidence type="ECO:0000256" key="5">
    <source>
        <dbReference type="ARBA" id="ARBA00022927"/>
    </source>
</evidence>
<evidence type="ECO:0000256" key="9">
    <source>
        <dbReference type="RuleBase" id="RU365073"/>
    </source>
</evidence>
<keyword evidence="5 9" id="KW-0653">Protein transport</keyword>
<dbReference type="STRING" id="104452.A0A0L7LIH9"/>
<dbReference type="AlphaFoldDB" id="A0A0L7LIH9"/>
<evidence type="ECO:0000256" key="8">
    <source>
        <dbReference type="ARBA" id="ARBA00023242"/>
    </source>
</evidence>
<name>A0A0L7LIH9_OPEBR</name>
<gene>
    <name evidence="10" type="ORF">OBRU01_02334</name>
</gene>
<keyword evidence="11" id="KW-1185">Reference proteome</keyword>
<dbReference type="GO" id="GO:0017056">
    <property type="term" value="F:structural constituent of nuclear pore"/>
    <property type="evidence" value="ECO:0007669"/>
    <property type="project" value="TreeGrafter"/>
</dbReference>
<comment type="function">
    <text evidence="9">Functions as a component of the nuclear pore complex (NPC).</text>
</comment>
<keyword evidence="9" id="KW-0472">Membrane</keyword>
<comment type="subunit">
    <text evidence="9">Component of the nuclear pore complex (NPC).</text>
</comment>
<dbReference type="GO" id="GO:0045893">
    <property type="term" value="P:positive regulation of DNA-templated transcription"/>
    <property type="evidence" value="ECO:0007669"/>
    <property type="project" value="TreeGrafter"/>
</dbReference>
<keyword evidence="6 9" id="KW-0811">Translocation</keyword>
<evidence type="ECO:0000256" key="1">
    <source>
        <dbReference type="ARBA" id="ARBA00004567"/>
    </source>
</evidence>
<accession>A0A0L7LIH9</accession>
<dbReference type="GO" id="GO:0031080">
    <property type="term" value="C:nuclear pore outer ring"/>
    <property type="evidence" value="ECO:0007669"/>
    <property type="project" value="TreeGrafter"/>
</dbReference>